<dbReference type="PANTHER" id="PTHR11037:SF20">
    <property type="entry name" value="PROTEIN GRAINYHEAD"/>
    <property type="match status" value="1"/>
</dbReference>
<dbReference type="AlphaFoldDB" id="A0A183H7R7"/>
<dbReference type="InterPro" id="IPR040167">
    <property type="entry name" value="TF_CP2-like"/>
</dbReference>
<dbReference type="GO" id="GO:0001228">
    <property type="term" value="F:DNA-binding transcription activator activity, RNA polymerase II-specific"/>
    <property type="evidence" value="ECO:0007669"/>
    <property type="project" value="TreeGrafter"/>
</dbReference>
<accession>A0A183H7R7</accession>
<evidence type="ECO:0000313" key="3">
    <source>
        <dbReference type="EMBL" id="VDO36838.1"/>
    </source>
</evidence>
<gene>
    <name evidence="3" type="ORF">OFLC_LOCUS3529</name>
</gene>
<keyword evidence="4" id="KW-1185">Reference proteome</keyword>
<evidence type="ECO:0000313" key="5">
    <source>
        <dbReference type="WBParaSite" id="OFLC_0000352801-mRNA-1"/>
    </source>
</evidence>
<reference evidence="5" key="1">
    <citation type="submission" date="2016-06" db="UniProtKB">
        <authorList>
            <consortium name="WormBaseParasite"/>
        </authorList>
    </citation>
    <scope>IDENTIFICATION</scope>
</reference>
<dbReference type="WBParaSite" id="OFLC_0000352801-mRNA-1">
    <property type="protein sequence ID" value="OFLC_0000352801-mRNA-1"/>
    <property type="gene ID" value="OFLC_0000352801"/>
</dbReference>
<comment type="subcellular location">
    <subcellularLocation>
        <location evidence="1">Nucleus</location>
    </subcellularLocation>
</comment>
<keyword evidence="1" id="KW-0539">Nucleus</keyword>
<dbReference type="EMBL" id="UZAJ01002380">
    <property type="protein sequence ID" value="VDO36838.1"/>
    <property type="molecule type" value="Genomic_DNA"/>
</dbReference>
<dbReference type="GO" id="GO:0000978">
    <property type="term" value="F:RNA polymerase II cis-regulatory region sequence-specific DNA binding"/>
    <property type="evidence" value="ECO:0007669"/>
    <property type="project" value="TreeGrafter"/>
</dbReference>
<organism evidence="5">
    <name type="scientific">Onchocerca flexuosa</name>
    <dbReference type="NCBI Taxonomy" id="387005"/>
    <lineage>
        <taxon>Eukaryota</taxon>
        <taxon>Metazoa</taxon>
        <taxon>Ecdysozoa</taxon>
        <taxon>Nematoda</taxon>
        <taxon>Chromadorea</taxon>
        <taxon>Rhabditida</taxon>
        <taxon>Spirurina</taxon>
        <taxon>Spiruromorpha</taxon>
        <taxon>Filarioidea</taxon>
        <taxon>Onchocercidae</taxon>
        <taxon>Onchocerca</taxon>
    </lineage>
</organism>
<evidence type="ECO:0000313" key="4">
    <source>
        <dbReference type="Proteomes" id="UP000267606"/>
    </source>
</evidence>
<dbReference type="PROSITE" id="PS51968">
    <property type="entry name" value="GRH_CP2_DB"/>
    <property type="match status" value="1"/>
</dbReference>
<dbReference type="GO" id="GO:0005634">
    <property type="term" value="C:nucleus"/>
    <property type="evidence" value="ECO:0007669"/>
    <property type="project" value="UniProtKB-SubCell"/>
</dbReference>
<protein>
    <submittedName>
        <fullName evidence="5">Grh/CP2 DB domain-containing protein</fullName>
    </submittedName>
</protein>
<evidence type="ECO:0000259" key="2">
    <source>
        <dbReference type="PROSITE" id="PS51968"/>
    </source>
</evidence>
<feature type="domain" description="Grh/CP2 DB" evidence="2">
    <location>
        <begin position="1"/>
        <end position="183"/>
    </location>
</feature>
<dbReference type="Proteomes" id="UP000267606">
    <property type="component" value="Unassembled WGS sequence"/>
</dbReference>
<name>A0A183H7R7_9BILA</name>
<dbReference type="Pfam" id="PF04516">
    <property type="entry name" value="CP2"/>
    <property type="match status" value="2"/>
</dbReference>
<proteinExistence type="predicted"/>
<reference evidence="3 4" key="2">
    <citation type="submission" date="2018-11" db="EMBL/GenBank/DDBJ databases">
        <authorList>
            <consortium name="Pathogen Informatics"/>
        </authorList>
    </citation>
    <scope>NUCLEOTIDE SEQUENCE [LARGE SCALE GENOMIC DNA]</scope>
</reference>
<dbReference type="InterPro" id="IPR007604">
    <property type="entry name" value="CP2"/>
</dbReference>
<dbReference type="PANTHER" id="PTHR11037">
    <property type="entry name" value="TRANSCRIPTION FACTOR CP2"/>
    <property type="match status" value="1"/>
</dbReference>
<evidence type="ECO:0000256" key="1">
    <source>
        <dbReference type="PROSITE-ProRule" id="PRU01313"/>
    </source>
</evidence>
<dbReference type="STRING" id="387005.A0A183H7R7"/>
<keyword evidence="1" id="KW-0238">DNA-binding</keyword>
<sequence length="183" mass="21508">MTYVNKGQFYTVSFDYIPDLCKPLKSPTVKSQLMIVFREDKTYEEEIKTWQFWHSRQHSVKQRILEIDAKNSSGMIGQIEEIAHNAIQFYWNPTEQSSVKVTDFIRSIFYNFKSRNSAIHLLSHRIFQISIAVQCLSTDFSNQKGVKGLPLHIQIDTYDENDNTDVPFHRGYCQIKVFCDKVR</sequence>